<dbReference type="GO" id="GO:0016491">
    <property type="term" value="F:oxidoreductase activity"/>
    <property type="evidence" value="ECO:0007669"/>
    <property type="project" value="UniProtKB-KW"/>
</dbReference>
<dbReference type="PANTHER" id="PTHR43639">
    <property type="entry name" value="OXIDOREDUCTASE, SHORT-CHAIN DEHYDROGENASE/REDUCTASE FAMILY (AFU_ORTHOLOGUE AFUA_5G02870)"/>
    <property type="match status" value="1"/>
</dbReference>
<gene>
    <name evidence="3" type="ORF">SAMN04488095_3187</name>
</gene>
<dbReference type="CDD" id="cd05233">
    <property type="entry name" value="SDR_c"/>
    <property type="match status" value="1"/>
</dbReference>
<protein>
    <submittedName>
        <fullName evidence="3">Glucose 1-dehydrogenase</fullName>
    </submittedName>
</protein>
<keyword evidence="2" id="KW-0560">Oxidoreductase</keyword>
<dbReference type="PRINTS" id="PR00080">
    <property type="entry name" value="SDRFAMILY"/>
</dbReference>
<dbReference type="InterPro" id="IPR036291">
    <property type="entry name" value="NAD(P)-bd_dom_sf"/>
</dbReference>
<comment type="similarity">
    <text evidence="1">Belongs to the short-chain dehydrogenases/reductases (SDR) family.</text>
</comment>
<dbReference type="RefSeq" id="WP_092783040.1">
    <property type="nucleotide sequence ID" value="NZ_FORA01000004.1"/>
</dbReference>
<evidence type="ECO:0000313" key="4">
    <source>
        <dbReference type="Proteomes" id="UP000199110"/>
    </source>
</evidence>
<dbReference type="FunFam" id="3.40.50.720:FF:000084">
    <property type="entry name" value="Short-chain dehydrogenase reductase"/>
    <property type="match status" value="1"/>
</dbReference>
<dbReference type="OrthoDB" id="9803333at2"/>
<sequence length="243" mass="24790">MSRPILLVTGASSGIGAAVARMAAPDHDLALHYNSNSAGAEAVAQTCRDAGARVAVIQADLGAPDGPAQLFDGFDAAFDRLDRLVNNAGMVDQAARVADFTPERVARMVAVNLTGPILVAGLAARRMKTGASIVNISSAATKHGGAGQYVDYAATKGGLEVFSKGLARELAPEGIRVNALRPGIIDTEIHAKGGQPDRVAALAPSVPLARAGTAEEVAQAVLWLLSDAASYVTDGILDVSGGR</sequence>
<name>A0A1I3SK65_9RHOB</name>
<accession>A0A1I3SK65</accession>
<dbReference type="EMBL" id="FORA01000004">
    <property type="protein sequence ID" value="SFJ59134.1"/>
    <property type="molecule type" value="Genomic_DNA"/>
</dbReference>
<dbReference type="PANTHER" id="PTHR43639:SF1">
    <property type="entry name" value="SHORT-CHAIN DEHYDROGENASE_REDUCTASE FAMILY PROTEIN"/>
    <property type="match status" value="1"/>
</dbReference>
<dbReference type="SUPFAM" id="SSF51735">
    <property type="entry name" value="NAD(P)-binding Rossmann-fold domains"/>
    <property type="match status" value="1"/>
</dbReference>
<dbReference type="InterPro" id="IPR020904">
    <property type="entry name" value="Sc_DH/Rdtase_CS"/>
</dbReference>
<keyword evidence="4" id="KW-1185">Reference proteome</keyword>
<evidence type="ECO:0000256" key="1">
    <source>
        <dbReference type="ARBA" id="ARBA00006484"/>
    </source>
</evidence>
<proteinExistence type="inferred from homology"/>
<dbReference type="PROSITE" id="PS00061">
    <property type="entry name" value="ADH_SHORT"/>
    <property type="match status" value="1"/>
</dbReference>
<dbReference type="Gene3D" id="3.40.50.720">
    <property type="entry name" value="NAD(P)-binding Rossmann-like Domain"/>
    <property type="match status" value="1"/>
</dbReference>
<dbReference type="InterPro" id="IPR002347">
    <property type="entry name" value="SDR_fam"/>
</dbReference>
<dbReference type="STRING" id="390807.SAMN04488095_3187"/>
<reference evidence="3 4" key="1">
    <citation type="submission" date="2016-10" db="EMBL/GenBank/DDBJ databases">
        <authorList>
            <person name="de Groot N.N."/>
        </authorList>
    </citation>
    <scope>NUCLEOTIDE SEQUENCE [LARGE SCALE GENOMIC DNA]</scope>
    <source>
        <strain evidence="3 4">DSM 19073</strain>
    </source>
</reference>
<evidence type="ECO:0000313" key="3">
    <source>
        <dbReference type="EMBL" id="SFJ59134.1"/>
    </source>
</evidence>
<dbReference type="AlphaFoldDB" id="A0A1I3SK65"/>
<dbReference type="Proteomes" id="UP000199110">
    <property type="component" value="Unassembled WGS sequence"/>
</dbReference>
<dbReference type="PRINTS" id="PR00081">
    <property type="entry name" value="GDHRDH"/>
</dbReference>
<organism evidence="3 4">
    <name type="scientific">Jannaschia pohangensis</name>
    <dbReference type="NCBI Taxonomy" id="390807"/>
    <lineage>
        <taxon>Bacteria</taxon>
        <taxon>Pseudomonadati</taxon>
        <taxon>Pseudomonadota</taxon>
        <taxon>Alphaproteobacteria</taxon>
        <taxon>Rhodobacterales</taxon>
        <taxon>Roseobacteraceae</taxon>
        <taxon>Jannaschia</taxon>
    </lineage>
</organism>
<dbReference type="Pfam" id="PF13561">
    <property type="entry name" value="adh_short_C2"/>
    <property type="match status" value="1"/>
</dbReference>
<evidence type="ECO:0000256" key="2">
    <source>
        <dbReference type="ARBA" id="ARBA00023002"/>
    </source>
</evidence>